<reference evidence="1 2" key="1">
    <citation type="submission" date="2021-06" db="EMBL/GenBank/DDBJ databases">
        <authorList>
            <person name="Sun Q."/>
            <person name="Li D."/>
        </authorList>
    </citation>
    <scope>NUCLEOTIDE SEQUENCE [LARGE SCALE GENOMIC DNA]</scope>
    <source>
        <strain evidence="1 2">MSJ-5</strain>
    </source>
</reference>
<gene>
    <name evidence="1" type="ORF">KQI88_07090</name>
</gene>
<dbReference type="Proteomes" id="UP000779508">
    <property type="component" value="Unassembled WGS sequence"/>
</dbReference>
<protein>
    <submittedName>
        <fullName evidence="1">Uncharacterized protein</fullName>
    </submittedName>
</protein>
<proteinExistence type="predicted"/>
<keyword evidence="2" id="KW-1185">Reference proteome</keyword>
<accession>A0ABS6G112</accession>
<organism evidence="1 2">
    <name type="scientific">Alkaliphilus flagellatus</name>
    <dbReference type="NCBI Taxonomy" id="2841507"/>
    <lineage>
        <taxon>Bacteria</taxon>
        <taxon>Bacillati</taxon>
        <taxon>Bacillota</taxon>
        <taxon>Clostridia</taxon>
        <taxon>Peptostreptococcales</taxon>
        <taxon>Natronincolaceae</taxon>
        <taxon>Alkaliphilus</taxon>
    </lineage>
</organism>
<dbReference type="RefSeq" id="WP_216415695.1">
    <property type="nucleotide sequence ID" value="NZ_JAHLQK010000002.1"/>
</dbReference>
<sequence>MANLLTRKVMDNIARQYRKENVTNSSSSMEQESNGNIDSREEALLLGLINSSSTNPNSNNIRYQKPQEIKKIKLENLIEYSKQPAEENQKCSFAISLEELANKQSK</sequence>
<dbReference type="EMBL" id="JAHLQK010000002">
    <property type="protein sequence ID" value="MBU5676177.1"/>
    <property type="molecule type" value="Genomic_DNA"/>
</dbReference>
<evidence type="ECO:0000313" key="1">
    <source>
        <dbReference type="EMBL" id="MBU5676177.1"/>
    </source>
</evidence>
<comment type="caution">
    <text evidence="1">The sequence shown here is derived from an EMBL/GenBank/DDBJ whole genome shotgun (WGS) entry which is preliminary data.</text>
</comment>
<name>A0ABS6G112_9FIRM</name>
<evidence type="ECO:0000313" key="2">
    <source>
        <dbReference type="Proteomes" id="UP000779508"/>
    </source>
</evidence>